<dbReference type="PROSITE" id="PS51340">
    <property type="entry name" value="MOSC"/>
    <property type="match status" value="1"/>
</dbReference>
<dbReference type="Proteomes" id="UP000466024">
    <property type="component" value="Unassembled WGS sequence"/>
</dbReference>
<dbReference type="InterPro" id="IPR005303">
    <property type="entry name" value="MOCOS_middle"/>
</dbReference>
<evidence type="ECO:0000313" key="3">
    <source>
        <dbReference type="Proteomes" id="UP000466024"/>
    </source>
</evidence>
<dbReference type="InterPro" id="IPR005302">
    <property type="entry name" value="MoCF_Sase_C"/>
</dbReference>
<protein>
    <submittedName>
        <fullName evidence="2">MOSC domain-containing protein</fullName>
    </submittedName>
</protein>
<dbReference type="GO" id="GO:0030151">
    <property type="term" value="F:molybdenum ion binding"/>
    <property type="evidence" value="ECO:0007669"/>
    <property type="project" value="InterPro"/>
</dbReference>
<dbReference type="SUPFAM" id="SSF50800">
    <property type="entry name" value="PK beta-barrel domain-like"/>
    <property type="match status" value="1"/>
</dbReference>
<name>A0A640WCY3_9GAMM</name>
<dbReference type="Pfam" id="PF03476">
    <property type="entry name" value="MOSC_N"/>
    <property type="match status" value="1"/>
</dbReference>
<gene>
    <name evidence="2" type="ORF">F0A16_17935</name>
</gene>
<evidence type="ECO:0000313" key="2">
    <source>
        <dbReference type="EMBL" id="KAA0016112.1"/>
    </source>
</evidence>
<dbReference type="AlphaFoldDB" id="A0A640WCY3"/>
<keyword evidence="3" id="KW-1185">Reference proteome</keyword>
<dbReference type="PANTHER" id="PTHR14237">
    <property type="entry name" value="MOLYBDOPTERIN COFACTOR SULFURASE MOSC"/>
    <property type="match status" value="1"/>
</dbReference>
<proteinExistence type="predicted"/>
<accession>A0A640WCY3</accession>
<dbReference type="GO" id="GO:0030170">
    <property type="term" value="F:pyridoxal phosphate binding"/>
    <property type="evidence" value="ECO:0007669"/>
    <property type="project" value="InterPro"/>
</dbReference>
<feature type="domain" description="MOSC" evidence="1">
    <location>
        <begin position="168"/>
        <end position="315"/>
    </location>
</feature>
<dbReference type="PANTHER" id="PTHR14237:SF19">
    <property type="entry name" value="MITOCHONDRIAL AMIDOXIME REDUCING COMPONENT 1"/>
    <property type="match status" value="1"/>
</dbReference>
<reference evidence="2 3" key="1">
    <citation type="submission" date="2019-08" db="EMBL/GenBank/DDBJ databases">
        <title>Bioinformatics analysis of the strain L3 and L5.</title>
        <authorList>
            <person name="Li X."/>
        </authorList>
    </citation>
    <scope>NUCLEOTIDE SEQUENCE [LARGE SCALE GENOMIC DNA]</scope>
    <source>
        <strain evidence="2 3">L3</strain>
    </source>
</reference>
<dbReference type="InterPro" id="IPR011037">
    <property type="entry name" value="Pyrv_Knase-like_insert_dom_sf"/>
</dbReference>
<comment type="caution">
    <text evidence="2">The sequence shown here is derived from an EMBL/GenBank/DDBJ whole genome shotgun (WGS) entry which is preliminary data.</text>
</comment>
<dbReference type="GO" id="GO:0003824">
    <property type="term" value="F:catalytic activity"/>
    <property type="evidence" value="ECO:0007669"/>
    <property type="project" value="InterPro"/>
</dbReference>
<dbReference type="SUPFAM" id="SSF141673">
    <property type="entry name" value="MOSC N-terminal domain-like"/>
    <property type="match status" value="1"/>
</dbReference>
<evidence type="ECO:0000259" key="1">
    <source>
        <dbReference type="PROSITE" id="PS51340"/>
    </source>
</evidence>
<dbReference type="EMBL" id="VTPX01000013">
    <property type="protein sequence ID" value="KAA0016112.1"/>
    <property type="molecule type" value="Genomic_DNA"/>
</dbReference>
<dbReference type="Pfam" id="PF03473">
    <property type="entry name" value="MOSC"/>
    <property type="match status" value="1"/>
</dbReference>
<organism evidence="2 3">
    <name type="scientific">Salinicola corii</name>
    <dbReference type="NCBI Taxonomy" id="2606937"/>
    <lineage>
        <taxon>Bacteria</taxon>
        <taxon>Pseudomonadati</taxon>
        <taxon>Pseudomonadota</taxon>
        <taxon>Gammaproteobacteria</taxon>
        <taxon>Oceanospirillales</taxon>
        <taxon>Halomonadaceae</taxon>
        <taxon>Salinicola</taxon>
    </lineage>
</organism>
<sequence length="319" mass="35376">MPRRPASPSTIVRRWTACVATRSTSRPNANTSVACDPPGAERVTDHFSTGEPFVPTLATIHRYPIKSTAGSSLQRARVEEEGLAGDRRFMVVRPDGTFLTARTHPGLQRVRAQFDGERLTLTHDVLPPVDVARREFSGHPFDTQVWADSFTATTTHTSLDEWFSDAAGEPARLLWLGERSPRYRDAIGVRVSFADGYPLLLISEASLEDLNARTDGTHVMAQFRPNLVATGTEPYAEDGWKRIRIGEVTFRVDAPCSRCAMVTVDPFRGEKRADKEPLKTLAGYRRGEKGKVYFGQNLVAENSGEIQVGDTIEVLEFLS</sequence>